<protein>
    <submittedName>
        <fullName evidence="1">N-acetyltransferase</fullName>
    </submittedName>
</protein>
<dbReference type="PANTHER" id="PTHR41368">
    <property type="entry name" value="PROTEIN YGHO"/>
    <property type="match status" value="1"/>
</dbReference>
<keyword evidence="2" id="KW-1185">Reference proteome</keyword>
<organism evidence="1 2">
    <name type="scientific">Sphingomonas canadensis</name>
    <dbReference type="NCBI Taxonomy" id="1219257"/>
    <lineage>
        <taxon>Bacteria</taxon>
        <taxon>Pseudomonadati</taxon>
        <taxon>Pseudomonadota</taxon>
        <taxon>Alphaproteobacteria</taxon>
        <taxon>Sphingomonadales</taxon>
        <taxon>Sphingomonadaceae</taxon>
        <taxon>Sphingomonas</taxon>
    </lineage>
</organism>
<dbReference type="InterPro" id="IPR039968">
    <property type="entry name" value="BcerS-like"/>
</dbReference>
<dbReference type="EMBL" id="JBHTJG010000002">
    <property type="protein sequence ID" value="MFD0945688.1"/>
    <property type="molecule type" value="Genomic_DNA"/>
</dbReference>
<reference evidence="2" key="1">
    <citation type="journal article" date="2019" name="Int. J. Syst. Evol. Microbiol.">
        <title>The Global Catalogue of Microorganisms (GCM) 10K type strain sequencing project: providing services to taxonomists for standard genome sequencing and annotation.</title>
        <authorList>
            <consortium name="The Broad Institute Genomics Platform"/>
            <consortium name="The Broad Institute Genome Sequencing Center for Infectious Disease"/>
            <person name="Wu L."/>
            <person name="Ma J."/>
        </authorList>
    </citation>
    <scope>NUCLEOTIDE SEQUENCE [LARGE SCALE GENOMIC DNA]</scope>
    <source>
        <strain evidence="2">CCUG 62982</strain>
    </source>
</reference>
<dbReference type="InterPro" id="IPR016181">
    <property type="entry name" value="Acyl_CoA_acyltransferase"/>
</dbReference>
<dbReference type="Proteomes" id="UP001596977">
    <property type="component" value="Unassembled WGS sequence"/>
</dbReference>
<sequence>MANAPVTVRPVVTKADRKAFIDLAYRINAKDPAWVPPLKSEFAKMIDPKDNGWFSHAEGQLFLAERGGRVTGRISAHIDTLALEMPVEQGFGPGTGFWGLVEAEDAETMAALVAQAEAWLKAKGMTRALGPVSMSVWEEPGLLVRGHDHSPTIMMGHNLPEYQGWIEALGYRHLKSLLTYELDVSKEFPPLVQRIVAQGERNPSIRIREVDKGKFHREAQIILDIMNDAWSGNWGFVPLTQREVDDVGKKMKPLVYKEMIRIAELDGEPVAFMIALPDMNEAIKPFGGNLLPFNWIKLLRWLHRPRARTARVPLMGVRKKLQSSRLTMQLAFMMISYIRRATVSQYGSTRGEIGWILDDNSGMIAIADAINSQVNREYVIYERPIA</sequence>
<dbReference type="Gene3D" id="3.40.630.30">
    <property type="match status" value="1"/>
</dbReference>
<comment type="caution">
    <text evidence="1">The sequence shown here is derived from an EMBL/GenBank/DDBJ whole genome shotgun (WGS) entry which is preliminary data.</text>
</comment>
<dbReference type="PANTHER" id="PTHR41368:SF1">
    <property type="entry name" value="PROTEIN YGHO"/>
    <property type="match status" value="1"/>
</dbReference>
<gene>
    <name evidence="1" type="ORF">ACFQ1E_04995</name>
</gene>
<dbReference type="SUPFAM" id="SSF55729">
    <property type="entry name" value="Acyl-CoA N-acyltransferases (Nat)"/>
    <property type="match status" value="1"/>
</dbReference>
<accession>A0ABW3H2N0</accession>
<evidence type="ECO:0000313" key="1">
    <source>
        <dbReference type="EMBL" id="MFD0945688.1"/>
    </source>
</evidence>
<proteinExistence type="predicted"/>
<name>A0ABW3H2N0_9SPHN</name>
<dbReference type="RefSeq" id="WP_264943505.1">
    <property type="nucleotide sequence ID" value="NZ_JAPDRA010000002.1"/>
</dbReference>
<evidence type="ECO:0000313" key="2">
    <source>
        <dbReference type="Proteomes" id="UP001596977"/>
    </source>
</evidence>